<gene>
    <name evidence="2" type="ORF">P280DRAFT_540931</name>
</gene>
<protein>
    <recommendedName>
        <fullName evidence="4">Fungal-type protein kinase domain-containing protein</fullName>
    </recommendedName>
</protein>
<dbReference type="Proteomes" id="UP000799753">
    <property type="component" value="Unassembled WGS sequence"/>
</dbReference>
<accession>A0A6A6RGY5</accession>
<keyword evidence="3" id="KW-1185">Reference proteome</keyword>
<sequence>MDISTQLKSFDWAGMPDERWGIRTPVEKDKSSGLATAKASGNTVNDTEPPNFLFEGSPEGYIKLADQAIGALSRSNSPDASKLQKEPFGPITPTHLRVEADLIAPITNYLLTPVQMAINALFDDAFIISHEVSKVGARVDVTFSTYEPKIPTVTPVTYRTVLLVELKRRSLINPGQWRTAIKESNKRMGGWTWDTLDHCCYFMKQAAHYCKAYRQNFVVICDYDSMILLEFWDMDNDHRPNKVDVTIVNTDFRKVLLGFMIKACLAQNLKRQSEYNNIVFKTTRQDFNL</sequence>
<evidence type="ECO:0000256" key="1">
    <source>
        <dbReference type="SAM" id="MobiDB-lite"/>
    </source>
</evidence>
<proteinExistence type="predicted"/>
<reference evidence="2" key="1">
    <citation type="journal article" date="2020" name="Stud. Mycol.">
        <title>101 Dothideomycetes genomes: a test case for predicting lifestyles and emergence of pathogens.</title>
        <authorList>
            <person name="Haridas S."/>
            <person name="Albert R."/>
            <person name="Binder M."/>
            <person name="Bloem J."/>
            <person name="Labutti K."/>
            <person name="Salamov A."/>
            <person name="Andreopoulos B."/>
            <person name="Baker S."/>
            <person name="Barry K."/>
            <person name="Bills G."/>
            <person name="Bluhm B."/>
            <person name="Cannon C."/>
            <person name="Castanera R."/>
            <person name="Culley D."/>
            <person name="Daum C."/>
            <person name="Ezra D."/>
            <person name="Gonzalez J."/>
            <person name="Henrissat B."/>
            <person name="Kuo A."/>
            <person name="Liang C."/>
            <person name="Lipzen A."/>
            <person name="Lutzoni F."/>
            <person name="Magnuson J."/>
            <person name="Mondo S."/>
            <person name="Nolan M."/>
            <person name="Ohm R."/>
            <person name="Pangilinan J."/>
            <person name="Park H.-J."/>
            <person name="Ramirez L."/>
            <person name="Alfaro M."/>
            <person name="Sun H."/>
            <person name="Tritt A."/>
            <person name="Yoshinaga Y."/>
            <person name="Zwiers L.-H."/>
            <person name="Turgeon B."/>
            <person name="Goodwin S."/>
            <person name="Spatafora J."/>
            <person name="Crous P."/>
            <person name="Grigoriev I."/>
        </authorList>
    </citation>
    <scope>NUCLEOTIDE SEQUENCE</scope>
    <source>
        <strain evidence="2">CBS 473.64</strain>
    </source>
</reference>
<evidence type="ECO:0008006" key="4">
    <source>
        <dbReference type="Google" id="ProtNLM"/>
    </source>
</evidence>
<feature type="compositionally biased region" description="Polar residues" evidence="1">
    <location>
        <begin position="39"/>
        <end position="48"/>
    </location>
</feature>
<evidence type="ECO:0000313" key="2">
    <source>
        <dbReference type="EMBL" id="KAF2634317.1"/>
    </source>
</evidence>
<dbReference type="EMBL" id="MU006840">
    <property type="protein sequence ID" value="KAF2634317.1"/>
    <property type="molecule type" value="Genomic_DNA"/>
</dbReference>
<organism evidence="2 3">
    <name type="scientific">Massarina eburnea CBS 473.64</name>
    <dbReference type="NCBI Taxonomy" id="1395130"/>
    <lineage>
        <taxon>Eukaryota</taxon>
        <taxon>Fungi</taxon>
        <taxon>Dikarya</taxon>
        <taxon>Ascomycota</taxon>
        <taxon>Pezizomycotina</taxon>
        <taxon>Dothideomycetes</taxon>
        <taxon>Pleosporomycetidae</taxon>
        <taxon>Pleosporales</taxon>
        <taxon>Massarineae</taxon>
        <taxon>Massarinaceae</taxon>
        <taxon>Massarina</taxon>
    </lineage>
</organism>
<dbReference type="AlphaFoldDB" id="A0A6A6RGY5"/>
<evidence type="ECO:0000313" key="3">
    <source>
        <dbReference type="Proteomes" id="UP000799753"/>
    </source>
</evidence>
<dbReference type="OrthoDB" id="2896980at2759"/>
<name>A0A6A6RGY5_9PLEO</name>
<feature type="region of interest" description="Disordered" evidence="1">
    <location>
        <begin position="24"/>
        <end position="50"/>
    </location>
</feature>